<comment type="function">
    <text evidence="8">Gustatory receptor which mediates acceptance or avoidance behavior, depending on its substrates.</text>
</comment>
<evidence type="ECO:0000256" key="7">
    <source>
        <dbReference type="ARBA" id="ARBA00023224"/>
    </source>
</evidence>
<proteinExistence type="inferred from homology"/>
<dbReference type="GO" id="GO:0030425">
    <property type="term" value="C:dendrite"/>
    <property type="evidence" value="ECO:0007669"/>
    <property type="project" value="TreeGrafter"/>
</dbReference>
<evidence type="ECO:0000256" key="2">
    <source>
        <dbReference type="ARBA" id="ARBA00022475"/>
    </source>
</evidence>
<accession>A0AAD8EQS0</accession>
<dbReference type="InterPro" id="IPR013604">
    <property type="entry name" value="7TM_chemorcpt"/>
</dbReference>
<evidence type="ECO:0000256" key="6">
    <source>
        <dbReference type="ARBA" id="ARBA00023170"/>
    </source>
</evidence>
<keyword evidence="5 8" id="KW-0472">Membrane</keyword>
<comment type="caution">
    <text evidence="8">Lacks conserved residue(s) required for the propagation of feature annotation.</text>
</comment>
<evidence type="ECO:0000313" key="10">
    <source>
        <dbReference type="Proteomes" id="UP001233999"/>
    </source>
</evidence>
<dbReference type="GO" id="GO:0008049">
    <property type="term" value="P:male courtship behavior"/>
    <property type="evidence" value="ECO:0007669"/>
    <property type="project" value="TreeGrafter"/>
</dbReference>
<protein>
    <recommendedName>
        <fullName evidence="8">Gustatory receptor</fullName>
    </recommendedName>
</protein>
<evidence type="ECO:0000256" key="3">
    <source>
        <dbReference type="ARBA" id="ARBA00022692"/>
    </source>
</evidence>
<feature type="transmembrane region" description="Helical" evidence="8">
    <location>
        <begin position="254"/>
        <end position="278"/>
    </location>
</feature>
<keyword evidence="7 8" id="KW-0807">Transducer</keyword>
<evidence type="ECO:0000256" key="8">
    <source>
        <dbReference type="RuleBase" id="RU363108"/>
    </source>
</evidence>
<dbReference type="GO" id="GO:0030424">
    <property type="term" value="C:axon"/>
    <property type="evidence" value="ECO:0007669"/>
    <property type="project" value="TreeGrafter"/>
</dbReference>
<feature type="transmembrane region" description="Helical" evidence="8">
    <location>
        <begin position="41"/>
        <end position="60"/>
    </location>
</feature>
<evidence type="ECO:0000256" key="1">
    <source>
        <dbReference type="ARBA" id="ARBA00004651"/>
    </source>
</evidence>
<dbReference type="GO" id="GO:0005886">
    <property type="term" value="C:plasma membrane"/>
    <property type="evidence" value="ECO:0007669"/>
    <property type="project" value="UniProtKB-SubCell"/>
</dbReference>
<keyword evidence="10" id="KW-1185">Reference proteome</keyword>
<dbReference type="PANTHER" id="PTHR21143:SF133">
    <property type="entry name" value="GUSTATORY AND PHEROMONE RECEPTOR 32A-RELATED"/>
    <property type="match status" value="1"/>
</dbReference>
<dbReference type="AlphaFoldDB" id="A0AAD8EQS0"/>
<evidence type="ECO:0000313" key="9">
    <source>
        <dbReference type="EMBL" id="KAJ9599233.1"/>
    </source>
</evidence>
<evidence type="ECO:0000256" key="5">
    <source>
        <dbReference type="ARBA" id="ARBA00023136"/>
    </source>
</evidence>
<keyword evidence="3 8" id="KW-0812">Transmembrane</keyword>
<evidence type="ECO:0000256" key="4">
    <source>
        <dbReference type="ARBA" id="ARBA00022989"/>
    </source>
</evidence>
<comment type="similarity">
    <text evidence="8">Belongs to the insect chemoreceptor superfamily. Gustatory receptor (GR) family.</text>
</comment>
<comment type="caution">
    <text evidence="9">The sequence shown here is derived from an EMBL/GenBank/DDBJ whole genome shotgun (WGS) entry which is preliminary data.</text>
</comment>
<reference evidence="9" key="1">
    <citation type="journal article" date="2023" name="IScience">
        <title>Live-bearing cockroach genome reveals convergent evolutionary mechanisms linked to viviparity in insects and beyond.</title>
        <authorList>
            <person name="Fouks B."/>
            <person name="Harrison M.C."/>
            <person name="Mikhailova A.A."/>
            <person name="Marchal E."/>
            <person name="English S."/>
            <person name="Carruthers M."/>
            <person name="Jennings E.C."/>
            <person name="Chiamaka E.L."/>
            <person name="Frigard R.A."/>
            <person name="Pippel M."/>
            <person name="Attardo G.M."/>
            <person name="Benoit J.B."/>
            <person name="Bornberg-Bauer E."/>
            <person name="Tobe S.S."/>
        </authorList>
    </citation>
    <scope>NUCLEOTIDE SEQUENCE</scope>
    <source>
        <strain evidence="9">Stay&amp;Tobe</strain>
    </source>
</reference>
<feature type="transmembrane region" description="Helical" evidence="8">
    <location>
        <begin position="162"/>
        <end position="185"/>
    </location>
</feature>
<gene>
    <name evidence="9" type="ORF">L9F63_010317</name>
</gene>
<dbReference type="Proteomes" id="UP001233999">
    <property type="component" value="Unassembled WGS sequence"/>
</dbReference>
<feature type="transmembrane region" description="Helical" evidence="8">
    <location>
        <begin position="128"/>
        <end position="150"/>
    </location>
</feature>
<dbReference type="GO" id="GO:0007165">
    <property type="term" value="P:signal transduction"/>
    <property type="evidence" value="ECO:0007669"/>
    <property type="project" value="UniProtKB-KW"/>
</dbReference>
<dbReference type="Pfam" id="PF08395">
    <property type="entry name" value="7tm_7"/>
    <property type="match status" value="1"/>
</dbReference>
<dbReference type="GO" id="GO:0043025">
    <property type="term" value="C:neuronal cell body"/>
    <property type="evidence" value="ECO:0007669"/>
    <property type="project" value="TreeGrafter"/>
</dbReference>
<reference evidence="9" key="2">
    <citation type="submission" date="2023-05" db="EMBL/GenBank/DDBJ databases">
        <authorList>
            <person name="Fouks B."/>
        </authorList>
    </citation>
    <scope>NUCLEOTIDE SEQUENCE</scope>
    <source>
        <strain evidence="9">Stay&amp;Tobe</strain>
        <tissue evidence="9">Testes</tissue>
    </source>
</reference>
<feature type="transmembrane region" description="Helical" evidence="8">
    <location>
        <begin position="363"/>
        <end position="381"/>
    </location>
</feature>
<comment type="subcellular location">
    <subcellularLocation>
        <location evidence="1 8">Cell membrane</location>
        <topology evidence="1 8">Multi-pass membrane protein</topology>
    </subcellularLocation>
</comment>
<name>A0AAD8EQS0_DIPPU</name>
<keyword evidence="6 8" id="KW-0675">Receptor</keyword>
<dbReference type="GO" id="GO:0050909">
    <property type="term" value="P:sensory perception of taste"/>
    <property type="evidence" value="ECO:0007669"/>
    <property type="project" value="InterPro"/>
</dbReference>
<dbReference type="EMBL" id="JASPKZ010000827">
    <property type="protein sequence ID" value="KAJ9599233.1"/>
    <property type="molecule type" value="Genomic_DNA"/>
</dbReference>
<dbReference type="PANTHER" id="PTHR21143">
    <property type="entry name" value="INVERTEBRATE GUSTATORY RECEPTOR"/>
    <property type="match status" value="1"/>
</dbReference>
<sequence>MVDYIDELINVFWIMRILGLTRFTCSKEADVPVVKSSRFQLCYGTLIFIGLLVIQILILYDDFTIILIQNYFTKIVMIFQNVMNIISILIFYLSLIENKDFPKILKNISKFDNSIKGMRFKTRKLIKVNILSSFYWIISILIFYFLGIRIKEFTVHNFLVKFIKIICILITYYPLIFMSDILLMVGRRFKTINSQLASRSHGTVILDLGIYTIRISKNARMGKKNVSVDKYLMNLHNSLCETAEFANSFFKLRALLSITCCLLSVVCYCHFCFDHLFIAGHKLGIYSLADRFNFDICARLFPFIKMLSSCTVVANRTAVLVHKLLNVVKDPEIREELQLFSLQLLHRKVQFTACGFFPLDFTLLYSIIGAVTTYLVILIQFQLTLSDQLPNITTAMPNITDTSLNVEAE</sequence>
<dbReference type="GO" id="GO:0007635">
    <property type="term" value="P:chemosensory behavior"/>
    <property type="evidence" value="ECO:0007669"/>
    <property type="project" value="TreeGrafter"/>
</dbReference>
<organism evidence="9 10">
    <name type="scientific">Diploptera punctata</name>
    <name type="common">Pacific beetle cockroach</name>
    <dbReference type="NCBI Taxonomy" id="6984"/>
    <lineage>
        <taxon>Eukaryota</taxon>
        <taxon>Metazoa</taxon>
        <taxon>Ecdysozoa</taxon>
        <taxon>Arthropoda</taxon>
        <taxon>Hexapoda</taxon>
        <taxon>Insecta</taxon>
        <taxon>Pterygota</taxon>
        <taxon>Neoptera</taxon>
        <taxon>Polyneoptera</taxon>
        <taxon>Dictyoptera</taxon>
        <taxon>Blattodea</taxon>
        <taxon>Blaberoidea</taxon>
        <taxon>Blaberidae</taxon>
        <taxon>Diplopterinae</taxon>
        <taxon>Diploptera</taxon>
    </lineage>
</organism>
<keyword evidence="4 8" id="KW-1133">Transmembrane helix</keyword>
<feature type="transmembrane region" description="Helical" evidence="8">
    <location>
        <begin position="72"/>
        <end position="96"/>
    </location>
</feature>
<keyword evidence="2 8" id="KW-1003">Cell membrane</keyword>